<feature type="signal peptide" evidence="3">
    <location>
        <begin position="1"/>
        <end position="17"/>
    </location>
</feature>
<dbReference type="PRINTS" id="PR00081">
    <property type="entry name" value="GDHRDH"/>
</dbReference>
<dbReference type="PRINTS" id="PR00080">
    <property type="entry name" value="SDRFAMILY"/>
</dbReference>
<sequence>MACGLCILLWVAAVLVAIKLYVKLTTGWCRSNVCLVGKTAIVTGANTGIGYETAEDLAKRGARVILACRDPARGQDAAEKIIRATDNSDVVYKPLDLSSFKSIRQFASNIIATEERLDILVNNAGLGSPADKKTEDGLLLIMQVNYFGPFLLTTLLLDFIKKTPNARIVNVASIAAKRAGEFDVKNPNTVVFGRMSPGFPLYCRSKLCNMHFTIELAKRLKGTTVTTYSLHPGAVLTDIFRTMPQMMRFMVEQVINWFCKSRLEGAQTTIYCSVAKGIESLSGKHFHDCHVVDTYKTAQDPDISKQLWKVSEEVVKLNRN</sequence>
<dbReference type="SUPFAM" id="SSF51735">
    <property type="entry name" value="NAD(P)-binding Rossmann-fold domains"/>
    <property type="match status" value="1"/>
</dbReference>
<evidence type="ECO:0000313" key="4">
    <source>
        <dbReference type="EMBL" id="AEE63202.1"/>
    </source>
</evidence>
<feature type="chain" id="PRO_5003771029" evidence="3">
    <location>
        <begin position="18"/>
        <end position="320"/>
    </location>
</feature>
<dbReference type="PANTHER" id="PTHR43157">
    <property type="entry name" value="PHOSPHATIDYLINOSITOL-GLYCAN BIOSYNTHESIS CLASS F PROTEIN-RELATED"/>
    <property type="match status" value="1"/>
</dbReference>
<dbReference type="Pfam" id="PF00106">
    <property type="entry name" value="adh_short"/>
    <property type="match status" value="1"/>
</dbReference>
<reference evidence="4" key="1">
    <citation type="journal article" date="2012" name="Insect Biochem. Mol. Biol.">
        <title>Transcriptome and full-length cDNA resources for the mountain pine beetle, Dendroctonus ponderosae Hopkins, a major insect pest of pine forests.</title>
        <authorList>
            <person name="Keeling C.I."/>
            <person name="Henderson H."/>
            <person name="Li M."/>
            <person name="Yuen M."/>
            <person name="Clark E.L."/>
            <person name="Fraser J.D."/>
            <person name="Huber D.P."/>
            <person name="Liao N.Y."/>
            <person name="Roderick Docking T."/>
            <person name="Birol I."/>
            <person name="Chan S.K."/>
            <person name="Taylor G.A."/>
            <person name="Palmquist D."/>
            <person name="Jones S.J."/>
            <person name="Bohlmann J."/>
        </authorList>
    </citation>
    <scope>NUCLEOTIDE SEQUENCE</scope>
    <source>
        <tissue evidence="4">Midgut and adhering fatbody of emerged adults of both sexes after feeding on lodgepole pine for up to 64 h</tissue>
    </source>
</reference>
<evidence type="ECO:0000256" key="3">
    <source>
        <dbReference type="SAM" id="SignalP"/>
    </source>
</evidence>
<dbReference type="Gene3D" id="3.40.50.720">
    <property type="entry name" value="NAD(P)-binding Rossmann-like Domain"/>
    <property type="match status" value="1"/>
</dbReference>
<dbReference type="InterPro" id="IPR002347">
    <property type="entry name" value="SDR_fam"/>
</dbReference>
<protein>
    <submittedName>
        <fullName evidence="4">Uncharacterized protein</fullName>
    </submittedName>
</protein>
<name>J3JYB7_DENPD</name>
<dbReference type="CDD" id="cd05327">
    <property type="entry name" value="retinol-DH_like_SDR_c_like"/>
    <property type="match status" value="1"/>
</dbReference>
<dbReference type="GO" id="GO:0016491">
    <property type="term" value="F:oxidoreductase activity"/>
    <property type="evidence" value="ECO:0007669"/>
    <property type="project" value="UniProtKB-KW"/>
</dbReference>
<dbReference type="AlphaFoldDB" id="J3JYB7"/>
<accession>J3JYB7</accession>
<organism evidence="4">
    <name type="scientific">Dendroctonus ponderosae</name>
    <name type="common">Mountain pine beetle</name>
    <dbReference type="NCBI Taxonomy" id="77166"/>
    <lineage>
        <taxon>Eukaryota</taxon>
        <taxon>Metazoa</taxon>
        <taxon>Ecdysozoa</taxon>
        <taxon>Arthropoda</taxon>
        <taxon>Hexapoda</taxon>
        <taxon>Insecta</taxon>
        <taxon>Pterygota</taxon>
        <taxon>Neoptera</taxon>
        <taxon>Endopterygota</taxon>
        <taxon>Coleoptera</taxon>
        <taxon>Polyphaga</taxon>
        <taxon>Cucujiformia</taxon>
        <taxon>Curculionidae</taxon>
        <taxon>Scolytinae</taxon>
        <taxon>Dendroctonus</taxon>
    </lineage>
</organism>
<evidence type="ECO:0000256" key="2">
    <source>
        <dbReference type="RuleBase" id="RU000363"/>
    </source>
</evidence>
<proteinExistence type="evidence at transcript level"/>
<dbReference type="EMBL" id="BT128242">
    <property type="protein sequence ID" value="AEE63202.1"/>
    <property type="molecule type" value="mRNA"/>
</dbReference>
<comment type="similarity">
    <text evidence="2">Belongs to the short-chain dehydrogenases/reductases (SDR) family.</text>
</comment>
<dbReference type="InterPro" id="IPR036291">
    <property type="entry name" value="NAD(P)-bd_dom_sf"/>
</dbReference>
<dbReference type="PANTHER" id="PTHR43157:SF31">
    <property type="entry name" value="PHOSPHATIDYLINOSITOL-GLYCAN BIOSYNTHESIS CLASS F PROTEIN"/>
    <property type="match status" value="1"/>
</dbReference>
<keyword evidence="3" id="KW-0732">Signal</keyword>
<keyword evidence="1" id="KW-0560">Oxidoreductase</keyword>
<dbReference type="OrthoDB" id="191139at2759"/>
<evidence type="ECO:0000256" key="1">
    <source>
        <dbReference type="ARBA" id="ARBA00023002"/>
    </source>
</evidence>